<sequence>MPDKEHRKGIVSFDLDMTLLDHGTWKIPASAMRAIERLRREYIIVIASGRNMDAPYSVTYRDWVKPDAIIHLNGTRVSVGDQVLYEHLMEKEKLRALLDFAQEHQLSVGITDEQGDFYTCPDQVRQMDMERWQVSDRKFRDPWLLMDRPVKTLAYVGGPEGAKLMEEHFPDFKFPMFAGNQGADIVEQEASKAMGLRRLCEYYGIDLSHTIAFGDSMNDLEIIEEAGVGVAMGNALPAIKEAADYVTDPIDKDGVWNACVKLRLFSTDGQEEKDGRTV</sequence>
<proteinExistence type="predicted"/>
<dbReference type="SFLD" id="SFLDG01140">
    <property type="entry name" value="C2.B:_Phosphomannomutase_and_P"/>
    <property type="match status" value="1"/>
</dbReference>
<dbReference type="NCBIfam" id="TIGR00099">
    <property type="entry name" value="Cof-subfamily"/>
    <property type="match status" value="1"/>
</dbReference>
<accession>A0A9D2L5H7</accession>
<dbReference type="PROSITE" id="PS01229">
    <property type="entry name" value="COF_2"/>
    <property type="match status" value="1"/>
</dbReference>
<protein>
    <submittedName>
        <fullName evidence="1">HAD family hydrolase</fullName>
    </submittedName>
</protein>
<reference evidence="1" key="1">
    <citation type="journal article" date="2021" name="PeerJ">
        <title>Extensive microbial diversity within the chicken gut microbiome revealed by metagenomics and culture.</title>
        <authorList>
            <person name="Gilroy R."/>
            <person name="Ravi A."/>
            <person name="Getino M."/>
            <person name="Pursley I."/>
            <person name="Horton D.L."/>
            <person name="Alikhan N.F."/>
            <person name="Baker D."/>
            <person name="Gharbi K."/>
            <person name="Hall N."/>
            <person name="Watson M."/>
            <person name="Adriaenssens E.M."/>
            <person name="Foster-Nyarko E."/>
            <person name="Jarju S."/>
            <person name="Secka A."/>
            <person name="Antonio M."/>
            <person name="Oren A."/>
            <person name="Chaudhuri R.R."/>
            <person name="La Ragione R."/>
            <person name="Hildebrand F."/>
            <person name="Pallen M.J."/>
        </authorList>
    </citation>
    <scope>NUCLEOTIDE SEQUENCE</scope>
    <source>
        <strain evidence="1">CHK188-4685</strain>
    </source>
</reference>
<dbReference type="InterPro" id="IPR023214">
    <property type="entry name" value="HAD_sf"/>
</dbReference>
<evidence type="ECO:0000313" key="1">
    <source>
        <dbReference type="EMBL" id="HJB06392.1"/>
    </source>
</evidence>
<dbReference type="GO" id="GO:0016791">
    <property type="term" value="F:phosphatase activity"/>
    <property type="evidence" value="ECO:0007669"/>
    <property type="project" value="UniProtKB-ARBA"/>
</dbReference>
<keyword evidence="1" id="KW-0378">Hydrolase</keyword>
<organism evidence="1 2">
    <name type="scientific">Candidatus Enterocloster faecavium</name>
    <dbReference type="NCBI Taxonomy" id="2838560"/>
    <lineage>
        <taxon>Bacteria</taxon>
        <taxon>Bacillati</taxon>
        <taxon>Bacillota</taxon>
        <taxon>Clostridia</taxon>
        <taxon>Lachnospirales</taxon>
        <taxon>Lachnospiraceae</taxon>
        <taxon>Enterocloster</taxon>
    </lineage>
</organism>
<dbReference type="NCBIfam" id="TIGR01484">
    <property type="entry name" value="HAD-SF-IIB"/>
    <property type="match status" value="1"/>
</dbReference>
<dbReference type="EMBL" id="DWYS01000010">
    <property type="protein sequence ID" value="HJB06392.1"/>
    <property type="molecule type" value="Genomic_DNA"/>
</dbReference>
<dbReference type="Gene3D" id="3.40.50.1000">
    <property type="entry name" value="HAD superfamily/HAD-like"/>
    <property type="match status" value="1"/>
</dbReference>
<comment type="caution">
    <text evidence="1">The sequence shown here is derived from an EMBL/GenBank/DDBJ whole genome shotgun (WGS) entry which is preliminary data.</text>
</comment>
<name>A0A9D2L5H7_9FIRM</name>
<dbReference type="Pfam" id="PF08282">
    <property type="entry name" value="Hydrolase_3"/>
    <property type="match status" value="1"/>
</dbReference>
<gene>
    <name evidence="1" type="ORF">H9716_00815</name>
</gene>
<dbReference type="InterPro" id="IPR036412">
    <property type="entry name" value="HAD-like_sf"/>
</dbReference>
<evidence type="ECO:0000313" key="2">
    <source>
        <dbReference type="Proteomes" id="UP000886804"/>
    </source>
</evidence>
<dbReference type="InterPro" id="IPR000150">
    <property type="entry name" value="Cof"/>
</dbReference>
<dbReference type="SUPFAM" id="SSF56784">
    <property type="entry name" value="HAD-like"/>
    <property type="match status" value="1"/>
</dbReference>
<dbReference type="InterPro" id="IPR006379">
    <property type="entry name" value="HAD-SF_hydro_IIB"/>
</dbReference>
<dbReference type="Proteomes" id="UP000886804">
    <property type="component" value="Unassembled WGS sequence"/>
</dbReference>
<dbReference type="Gene3D" id="3.30.1240.10">
    <property type="match status" value="1"/>
</dbReference>
<reference evidence="1" key="2">
    <citation type="submission" date="2021-04" db="EMBL/GenBank/DDBJ databases">
        <authorList>
            <person name="Gilroy R."/>
        </authorList>
    </citation>
    <scope>NUCLEOTIDE SEQUENCE</scope>
    <source>
        <strain evidence="1">CHK188-4685</strain>
    </source>
</reference>
<dbReference type="AlphaFoldDB" id="A0A9D2L5H7"/>
<dbReference type="GO" id="GO:0000287">
    <property type="term" value="F:magnesium ion binding"/>
    <property type="evidence" value="ECO:0007669"/>
    <property type="project" value="TreeGrafter"/>
</dbReference>
<dbReference type="PANTHER" id="PTHR10000:SF25">
    <property type="entry name" value="PHOSPHATASE YKRA-RELATED"/>
    <property type="match status" value="1"/>
</dbReference>
<dbReference type="GO" id="GO:0005829">
    <property type="term" value="C:cytosol"/>
    <property type="evidence" value="ECO:0007669"/>
    <property type="project" value="TreeGrafter"/>
</dbReference>
<dbReference type="PANTHER" id="PTHR10000">
    <property type="entry name" value="PHOSPHOSERINE PHOSPHATASE"/>
    <property type="match status" value="1"/>
</dbReference>
<dbReference type="SFLD" id="SFLDS00003">
    <property type="entry name" value="Haloacid_Dehalogenase"/>
    <property type="match status" value="1"/>
</dbReference>